<accession>X1JME4</accession>
<gene>
    <name evidence="1" type="ORF">S03H2_73007</name>
</gene>
<reference evidence="1" key="1">
    <citation type="journal article" date="2014" name="Front. Microbiol.">
        <title>High frequency of phylogenetically diverse reductive dehalogenase-homologous genes in deep subseafloor sedimentary metagenomes.</title>
        <authorList>
            <person name="Kawai M."/>
            <person name="Futagami T."/>
            <person name="Toyoda A."/>
            <person name="Takaki Y."/>
            <person name="Nishi S."/>
            <person name="Hori S."/>
            <person name="Arai W."/>
            <person name="Tsubouchi T."/>
            <person name="Morono Y."/>
            <person name="Uchiyama I."/>
            <person name="Ito T."/>
            <person name="Fujiyama A."/>
            <person name="Inagaki F."/>
            <person name="Takami H."/>
        </authorList>
    </citation>
    <scope>NUCLEOTIDE SEQUENCE</scope>
    <source>
        <strain evidence="1">Expedition CK06-06</strain>
    </source>
</reference>
<protein>
    <submittedName>
        <fullName evidence="1">Uncharacterized protein</fullName>
    </submittedName>
</protein>
<feature type="non-terminal residue" evidence="1">
    <location>
        <position position="1"/>
    </location>
</feature>
<dbReference type="AlphaFoldDB" id="X1JME4"/>
<proteinExistence type="predicted"/>
<feature type="non-terminal residue" evidence="1">
    <location>
        <position position="36"/>
    </location>
</feature>
<dbReference type="EMBL" id="BARU01049742">
    <property type="protein sequence ID" value="GAH95916.1"/>
    <property type="molecule type" value="Genomic_DNA"/>
</dbReference>
<organism evidence="1">
    <name type="scientific">marine sediment metagenome</name>
    <dbReference type="NCBI Taxonomy" id="412755"/>
    <lineage>
        <taxon>unclassified sequences</taxon>
        <taxon>metagenomes</taxon>
        <taxon>ecological metagenomes</taxon>
    </lineage>
</organism>
<comment type="caution">
    <text evidence="1">The sequence shown here is derived from an EMBL/GenBank/DDBJ whole genome shotgun (WGS) entry which is preliminary data.</text>
</comment>
<name>X1JME4_9ZZZZ</name>
<sequence>KEMKGFSSFNFNIIGFIFECSVNKDVIFHHLLILIL</sequence>
<evidence type="ECO:0000313" key="1">
    <source>
        <dbReference type="EMBL" id="GAH95916.1"/>
    </source>
</evidence>